<feature type="domain" description="FHA" evidence="2">
    <location>
        <begin position="191"/>
        <end position="246"/>
    </location>
</feature>
<sequence length="258" mass="27226">MKFLHYFYKLGTGNSWACISDCNGYVDVTGASRGGSGITNDAATGPSTSTSPNENFQAVTCRGNRNSQASAFPFPPPSDVYIACHLSSSANKTNTQVPQSPGLIPSPLASSSIVEIRTAVSDKRETKSATTITSLKPLASRMSNVGSTSLVGRCSAPTKIETNDCPTDFLHHSGKIVANDGNSAIHDCSTPSIGLSSSSSDSASPLRSPILSRQHQLMESQFSFKNYGQISNSIGNSNILLNDRNEDSRLGSPKQMGI</sequence>
<comment type="caution">
    <text evidence="3">The sequence shown here is derived from an EMBL/GenBank/DDBJ whole genome shotgun (WGS) entry which is preliminary data.</text>
</comment>
<accession>A0A448XDP1</accession>
<keyword evidence="4" id="KW-1185">Reference proteome</keyword>
<evidence type="ECO:0000259" key="2">
    <source>
        <dbReference type="PROSITE" id="PS50006"/>
    </source>
</evidence>
<proteinExistence type="predicted"/>
<reference evidence="3" key="1">
    <citation type="submission" date="2018-11" db="EMBL/GenBank/DDBJ databases">
        <authorList>
            <consortium name="Pathogen Informatics"/>
        </authorList>
    </citation>
    <scope>NUCLEOTIDE SEQUENCE</scope>
</reference>
<organism evidence="3 4">
    <name type="scientific">Protopolystoma xenopodis</name>
    <dbReference type="NCBI Taxonomy" id="117903"/>
    <lineage>
        <taxon>Eukaryota</taxon>
        <taxon>Metazoa</taxon>
        <taxon>Spiralia</taxon>
        <taxon>Lophotrochozoa</taxon>
        <taxon>Platyhelminthes</taxon>
        <taxon>Monogenea</taxon>
        <taxon>Polyopisthocotylea</taxon>
        <taxon>Polystomatidea</taxon>
        <taxon>Polystomatidae</taxon>
        <taxon>Protopolystoma</taxon>
    </lineage>
</organism>
<gene>
    <name evidence="3" type="ORF">PXEA_LOCUS27725</name>
</gene>
<evidence type="ECO:0000313" key="3">
    <source>
        <dbReference type="EMBL" id="VEL34285.1"/>
    </source>
</evidence>
<dbReference type="InterPro" id="IPR000253">
    <property type="entry name" value="FHA_dom"/>
</dbReference>
<dbReference type="PROSITE" id="PS50006">
    <property type="entry name" value="FHA_DOMAIN"/>
    <property type="match status" value="1"/>
</dbReference>
<name>A0A448XDP1_9PLAT</name>
<evidence type="ECO:0000256" key="1">
    <source>
        <dbReference type="SAM" id="MobiDB-lite"/>
    </source>
</evidence>
<dbReference type="Proteomes" id="UP000784294">
    <property type="component" value="Unassembled WGS sequence"/>
</dbReference>
<feature type="region of interest" description="Disordered" evidence="1">
    <location>
        <begin position="238"/>
        <end position="258"/>
    </location>
</feature>
<dbReference type="EMBL" id="CAAALY010247344">
    <property type="protein sequence ID" value="VEL34285.1"/>
    <property type="molecule type" value="Genomic_DNA"/>
</dbReference>
<evidence type="ECO:0000313" key="4">
    <source>
        <dbReference type="Proteomes" id="UP000784294"/>
    </source>
</evidence>
<protein>
    <recommendedName>
        <fullName evidence="2">FHA domain-containing protein</fullName>
    </recommendedName>
</protein>
<dbReference type="AlphaFoldDB" id="A0A448XDP1"/>